<dbReference type="Gene3D" id="2.60.120.260">
    <property type="entry name" value="Galactose-binding domain-like"/>
    <property type="match status" value="1"/>
</dbReference>
<dbReference type="GO" id="GO:0005975">
    <property type="term" value="P:carbohydrate metabolic process"/>
    <property type="evidence" value="ECO:0007669"/>
    <property type="project" value="InterPro"/>
</dbReference>
<dbReference type="GO" id="GO:0004565">
    <property type="term" value="F:beta-galactosidase activity"/>
    <property type="evidence" value="ECO:0007669"/>
    <property type="project" value="UniProtKB-EC"/>
</dbReference>
<feature type="domain" description="Glycoside hydrolase family 2 catalytic" evidence="5">
    <location>
        <begin position="266"/>
        <end position="492"/>
    </location>
</feature>
<dbReference type="InterPro" id="IPR008979">
    <property type="entry name" value="Galactose-bd-like_sf"/>
</dbReference>
<protein>
    <submittedName>
        <fullName evidence="7">Beta-galactosidase</fullName>
        <ecNumber evidence="7">3.2.1.23</ecNumber>
    </submittedName>
</protein>
<feature type="domain" description="Glycosyl hydrolases family 2 sugar binding" evidence="6">
    <location>
        <begin position="40"/>
        <end position="145"/>
    </location>
</feature>
<dbReference type="Pfam" id="PF02837">
    <property type="entry name" value="Glyco_hydro_2_N"/>
    <property type="match status" value="1"/>
</dbReference>
<dbReference type="RefSeq" id="WP_055653173.1">
    <property type="nucleotide sequence ID" value="NZ_CABIXC010000002.1"/>
</dbReference>
<dbReference type="InterPro" id="IPR006103">
    <property type="entry name" value="Glyco_hydro_2_cat"/>
</dbReference>
<dbReference type="InterPro" id="IPR036156">
    <property type="entry name" value="Beta-gal/glucu_dom_sf"/>
</dbReference>
<dbReference type="PANTHER" id="PTHR42732:SF1">
    <property type="entry name" value="BETA-MANNOSIDASE"/>
    <property type="match status" value="1"/>
</dbReference>
<dbReference type="InterPro" id="IPR006102">
    <property type="entry name" value="Ig-like_GH2"/>
</dbReference>
<dbReference type="Gene3D" id="2.60.40.10">
    <property type="entry name" value="Immunoglobulins"/>
    <property type="match status" value="1"/>
</dbReference>
<accession>A0A173Z4R8</accession>
<name>A0A173Z4R8_9FIRM</name>
<dbReference type="EMBL" id="CYZE01000002">
    <property type="protein sequence ID" value="CUN71331.1"/>
    <property type="molecule type" value="Genomic_DNA"/>
</dbReference>
<dbReference type="SUPFAM" id="SSF51445">
    <property type="entry name" value="(Trans)glycosidases"/>
    <property type="match status" value="1"/>
</dbReference>
<sequence>MALERISLKNWKFNLGEEMICPEQAAEVSVPHTWNVEEGTEDYWGTGWYGYTFIPEEDWKNKRVQILFHAVYHDACVWLNGEEVVCHQNSGYTPFAAELTDYLKFGEENLLSVKADNRFSPDMLPYERSFDWANDGGLIRPVELLVTGGSFLTSLQVTARPVITVSDCRQDGGSAVFGLKAGINGSTSELHTLEWELYEGCDGAETLMTEGCEVCRGSQAEISGRLLDSIRFWHFDSPSLYTLKLVLKAEGAVTDRQSIVFGFRDIHVRGSQIILNGEPVRLTGTEWMPGSDPACGMAEPKEALEKMLLCLKESNSILTRFHWQQDDWVYDWCDRHGMLVQEEVPFWGATPPAAGEQQWKIFKEQLQEMVSAHRNHPSVFAWGVGNELDGQAEETIQYIKDAVAYTHRMDPDRPANYVSNSIFKAPALDGTAHGDIMMVNDYIGTWHGDLDQYGEWDRIVAANPDKPVIPSEFGLCEPAFSGGDERREEIFLEKLNCYRSYPNIAGTIYFCLNDYRTQMGEDGEGKWKKRVHGSAGLKGEPKPSYYAVQREYAPVEVSVQEGEITLICRDTLPCYEVKGYRMRIGTQMLDIPDLKPGDRWCVPSKGIGAEERIEIFRPNGERVM</sequence>
<organism evidence="7 8">
    <name type="scientific">Hungatella hathewayi</name>
    <dbReference type="NCBI Taxonomy" id="154046"/>
    <lineage>
        <taxon>Bacteria</taxon>
        <taxon>Bacillati</taxon>
        <taxon>Bacillota</taxon>
        <taxon>Clostridia</taxon>
        <taxon>Lachnospirales</taxon>
        <taxon>Lachnospiraceae</taxon>
        <taxon>Hungatella</taxon>
    </lineage>
</organism>
<dbReference type="Proteomes" id="UP000095651">
    <property type="component" value="Unassembled WGS sequence"/>
</dbReference>
<dbReference type="PANTHER" id="PTHR42732">
    <property type="entry name" value="BETA-GALACTOSIDASE"/>
    <property type="match status" value="1"/>
</dbReference>
<keyword evidence="2 7" id="KW-0378">Hydrolase</keyword>
<dbReference type="InterPro" id="IPR013783">
    <property type="entry name" value="Ig-like_fold"/>
</dbReference>
<dbReference type="Pfam" id="PF00703">
    <property type="entry name" value="Glyco_hydro_2"/>
    <property type="match status" value="1"/>
</dbReference>
<dbReference type="Pfam" id="PF02836">
    <property type="entry name" value="Glyco_hydro_2_C"/>
    <property type="match status" value="1"/>
</dbReference>
<dbReference type="InterPro" id="IPR006104">
    <property type="entry name" value="Glyco_hydro_2_N"/>
</dbReference>
<reference evidence="7 8" key="1">
    <citation type="submission" date="2015-09" db="EMBL/GenBank/DDBJ databases">
        <authorList>
            <consortium name="Pathogen Informatics"/>
        </authorList>
    </citation>
    <scope>NUCLEOTIDE SEQUENCE [LARGE SCALE GENOMIC DNA]</scope>
    <source>
        <strain evidence="7 8">2789STDY5608850</strain>
    </source>
</reference>
<dbReference type="EC" id="3.2.1.23" evidence="7"/>
<dbReference type="Gene3D" id="3.20.20.80">
    <property type="entry name" value="Glycosidases"/>
    <property type="match status" value="1"/>
</dbReference>
<evidence type="ECO:0000256" key="1">
    <source>
        <dbReference type="ARBA" id="ARBA00007401"/>
    </source>
</evidence>
<evidence type="ECO:0000259" key="6">
    <source>
        <dbReference type="Pfam" id="PF02837"/>
    </source>
</evidence>
<evidence type="ECO:0000259" key="5">
    <source>
        <dbReference type="Pfam" id="PF02836"/>
    </source>
</evidence>
<keyword evidence="3 7" id="KW-0326">Glycosidase</keyword>
<evidence type="ECO:0000313" key="8">
    <source>
        <dbReference type="Proteomes" id="UP000095651"/>
    </source>
</evidence>
<gene>
    <name evidence="7" type="primary">bgaL_1</name>
    <name evidence="7" type="ORF">ERS852407_00880</name>
</gene>
<evidence type="ECO:0000256" key="3">
    <source>
        <dbReference type="ARBA" id="ARBA00023295"/>
    </source>
</evidence>
<evidence type="ECO:0000256" key="2">
    <source>
        <dbReference type="ARBA" id="ARBA00022801"/>
    </source>
</evidence>
<evidence type="ECO:0000259" key="4">
    <source>
        <dbReference type="Pfam" id="PF00703"/>
    </source>
</evidence>
<evidence type="ECO:0000313" key="7">
    <source>
        <dbReference type="EMBL" id="CUN71331.1"/>
    </source>
</evidence>
<dbReference type="SUPFAM" id="SSF49785">
    <property type="entry name" value="Galactose-binding domain-like"/>
    <property type="match status" value="1"/>
</dbReference>
<dbReference type="SUPFAM" id="SSF49303">
    <property type="entry name" value="beta-Galactosidase/glucuronidase domain"/>
    <property type="match status" value="1"/>
</dbReference>
<proteinExistence type="inferred from homology"/>
<comment type="similarity">
    <text evidence="1">Belongs to the glycosyl hydrolase 2 family.</text>
</comment>
<feature type="domain" description="Glycoside hydrolase family 2 immunoglobulin-like beta-sandwich" evidence="4">
    <location>
        <begin position="227"/>
        <end position="264"/>
    </location>
</feature>
<dbReference type="AlphaFoldDB" id="A0A173Z4R8"/>
<dbReference type="InterPro" id="IPR017853">
    <property type="entry name" value="GH"/>
</dbReference>
<dbReference type="InterPro" id="IPR051913">
    <property type="entry name" value="GH2_Domain-Containing"/>
</dbReference>